<organism evidence="1">
    <name type="scientific">marine sediment metagenome</name>
    <dbReference type="NCBI Taxonomy" id="412755"/>
    <lineage>
        <taxon>unclassified sequences</taxon>
        <taxon>metagenomes</taxon>
        <taxon>ecological metagenomes</taxon>
    </lineage>
</organism>
<dbReference type="EMBL" id="LAZR01000432">
    <property type="protein sequence ID" value="KKN69112.1"/>
    <property type="molecule type" value="Genomic_DNA"/>
</dbReference>
<gene>
    <name evidence="1" type="ORF">LCGC14_0444010</name>
</gene>
<name>A0A0F9T2P5_9ZZZZ</name>
<sequence>MSVQEGIVEIKYLSTTVTRVVYEAIGTRYDVIFTWLPDGFASAKWIVNIYGFGALWLGNVVSLEAGYLREKMPLLNHADAKEMVRLIRHVLQ</sequence>
<reference evidence="1" key="1">
    <citation type="journal article" date="2015" name="Nature">
        <title>Complex archaea that bridge the gap between prokaryotes and eukaryotes.</title>
        <authorList>
            <person name="Spang A."/>
            <person name="Saw J.H."/>
            <person name="Jorgensen S.L."/>
            <person name="Zaremba-Niedzwiedzka K."/>
            <person name="Martijn J."/>
            <person name="Lind A.E."/>
            <person name="van Eijk R."/>
            <person name="Schleper C."/>
            <person name="Guy L."/>
            <person name="Ettema T.J."/>
        </authorList>
    </citation>
    <scope>NUCLEOTIDE SEQUENCE</scope>
</reference>
<dbReference type="AlphaFoldDB" id="A0A0F9T2P5"/>
<proteinExistence type="predicted"/>
<evidence type="ECO:0000313" key="1">
    <source>
        <dbReference type="EMBL" id="KKN69112.1"/>
    </source>
</evidence>
<protein>
    <submittedName>
        <fullName evidence="1">Uncharacterized protein</fullName>
    </submittedName>
</protein>
<comment type="caution">
    <text evidence="1">The sequence shown here is derived from an EMBL/GenBank/DDBJ whole genome shotgun (WGS) entry which is preliminary data.</text>
</comment>
<accession>A0A0F9T2P5</accession>